<organism evidence="1 2">
    <name type="scientific">Candidatus Kaiserbacteria bacterium RIFCSPHIGHO2_01_FULL_54_36b</name>
    <dbReference type="NCBI Taxonomy" id="1798483"/>
    <lineage>
        <taxon>Bacteria</taxon>
        <taxon>Candidatus Kaiseribacteriota</taxon>
    </lineage>
</organism>
<dbReference type="Proteomes" id="UP000176445">
    <property type="component" value="Unassembled WGS sequence"/>
</dbReference>
<evidence type="ECO:0008006" key="3">
    <source>
        <dbReference type="Google" id="ProtNLM"/>
    </source>
</evidence>
<dbReference type="AlphaFoldDB" id="A0A1F6CKH2"/>
<sequence length="99" mass="11553">MKQVKEVLVSPYRGSETTYEMVKEQIEARWGEECAEEFDPHTDAMPFSSWLAQGYVVKKGQKALKSVTFVEVKDENDKVVKKIRQTVNLFHKRQVEKMT</sequence>
<name>A0A1F6CKH2_9BACT</name>
<dbReference type="EMBL" id="MFKW01000075">
    <property type="protein sequence ID" value="OGG49382.1"/>
    <property type="molecule type" value="Genomic_DNA"/>
</dbReference>
<evidence type="ECO:0000313" key="2">
    <source>
        <dbReference type="Proteomes" id="UP000176445"/>
    </source>
</evidence>
<evidence type="ECO:0000313" key="1">
    <source>
        <dbReference type="EMBL" id="OGG49382.1"/>
    </source>
</evidence>
<reference evidence="1 2" key="1">
    <citation type="journal article" date="2016" name="Nat. Commun.">
        <title>Thousands of microbial genomes shed light on interconnected biogeochemical processes in an aquifer system.</title>
        <authorList>
            <person name="Anantharaman K."/>
            <person name="Brown C.T."/>
            <person name="Hug L.A."/>
            <person name="Sharon I."/>
            <person name="Castelle C.J."/>
            <person name="Probst A.J."/>
            <person name="Thomas B.C."/>
            <person name="Singh A."/>
            <person name="Wilkins M.J."/>
            <person name="Karaoz U."/>
            <person name="Brodie E.L."/>
            <person name="Williams K.H."/>
            <person name="Hubbard S.S."/>
            <person name="Banfield J.F."/>
        </authorList>
    </citation>
    <scope>NUCLEOTIDE SEQUENCE [LARGE SCALE GENOMIC DNA]</scope>
</reference>
<gene>
    <name evidence="1" type="ORF">A2704_04370</name>
</gene>
<accession>A0A1F6CKH2</accession>
<protein>
    <recommendedName>
        <fullName evidence="3">N-terminal domain-containing protein</fullName>
    </recommendedName>
</protein>
<proteinExistence type="predicted"/>
<comment type="caution">
    <text evidence="1">The sequence shown here is derived from an EMBL/GenBank/DDBJ whole genome shotgun (WGS) entry which is preliminary data.</text>
</comment>